<dbReference type="Gene3D" id="1.25.40.10">
    <property type="entry name" value="Tetratricopeptide repeat domain"/>
    <property type="match status" value="1"/>
</dbReference>
<organism evidence="4 5">
    <name type="scientific">Volvox africanus</name>
    <dbReference type="NCBI Taxonomy" id="51714"/>
    <lineage>
        <taxon>Eukaryota</taxon>
        <taxon>Viridiplantae</taxon>
        <taxon>Chlorophyta</taxon>
        <taxon>core chlorophytes</taxon>
        <taxon>Chlorophyceae</taxon>
        <taxon>CS clade</taxon>
        <taxon>Chlamydomonadales</taxon>
        <taxon>Volvocaceae</taxon>
        <taxon>Volvox</taxon>
    </lineage>
</organism>
<dbReference type="Proteomes" id="UP000747399">
    <property type="component" value="Unassembled WGS sequence"/>
</dbReference>
<reference evidence="4" key="1">
    <citation type="journal article" date="2021" name="Proc. Natl. Acad. Sci. U.S.A.">
        <title>Three genomes in the algal genus Volvox reveal the fate of a haploid sex-determining region after a transition to homothallism.</title>
        <authorList>
            <person name="Yamamoto K."/>
            <person name="Hamaji T."/>
            <person name="Kawai-Toyooka H."/>
            <person name="Matsuzaki R."/>
            <person name="Takahashi F."/>
            <person name="Nishimura Y."/>
            <person name="Kawachi M."/>
            <person name="Noguchi H."/>
            <person name="Minakuchi Y."/>
            <person name="Umen J.G."/>
            <person name="Toyoda A."/>
            <person name="Nozaki H."/>
        </authorList>
    </citation>
    <scope>NUCLEOTIDE SEQUENCE</scope>
    <source>
        <strain evidence="4">NIES-3780</strain>
    </source>
</reference>
<sequence length="594" mass="62768">MSSSSVKRLLRNARECLGRREYKDALQHCKEALAEDKSCYEAYIYVGKAAFHLKEYDKAEAAYRRASNLEPPNPLAWQGLAELFTETGAWANAVECYSQLLLLAEAAAEGDPLRGRRTIFQRRFAEAAARGRMLAEAEAAWRSLTEAAGESLAAAAAAAGGGGGDGASAAAEEELVECLCRLADVQLAVDAAEIEARVEQRLAAEGAATPSVTTEQLKSAIRGTVEGEWAEEALELDADHASATLRRIIALRPPSPPYVPYYDAFLKRLRKYIQAAPPGSMDRHSRRAVLLAAAKATMEGRCGDRTGGCCSPYPYEAALAMLEVEHEVVGEQDPSLDSASFPPSLEPPPLPLLVADCGRIATRLFHSFPGNATAQLHAALSLRRRAAVYGFDGAAAPGAASLSVARLPAAGGRPLAGGGRRKQVTALLLSALSRGARAVSGWLAACELLLEEGAAKAALDAAKEGLKYVAHRDLMGKERLAGAGLLLRLLAGQSLLRLGKLDEAELLLEGLAHGVSEGHVASGELAGIPPLNVSQHAKRSLAHVAAARGDLAGARQRYDELVGGHMMGRSAAPIEAWAHGELGMLLLRQGPAVE</sequence>
<accession>A0A8J4BM68</accession>
<evidence type="ECO:0000256" key="3">
    <source>
        <dbReference type="PROSITE-ProRule" id="PRU00339"/>
    </source>
</evidence>
<dbReference type="PANTHER" id="PTHR15704">
    <property type="entry name" value="SUPERKILLER 3 PROTEIN-RELATED"/>
    <property type="match status" value="1"/>
</dbReference>
<dbReference type="AlphaFoldDB" id="A0A8J4BM68"/>
<dbReference type="InterPro" id="IPR039226">
    <property type="entry name" value="Ski3/TTC37"/>
</dbReference>
<gene>
    <name evidence="4" type="ORF">Vafri_18951</name>
</gene>
<dbReference type="PANTHER" id="PTHR15704:SF7">
    <property type="entry name" value="SUPERKILLER COMPLEX PROTEIN 3"/>
    <property type="match status" value="1"/>
</dbReference>
<name>A0A8J4BM68_9CHLO</name>
<feature type="repeat" description="TPR" evidence="3">
    <location>
        <begin position="40"/>
        <end position="73"/>
    </location>
</feature>
<evidence type="ECO:0000256" key="1">
    <source>
        <dbReference type="ARBA" id="ARBA00022737"/>
    </source>
</evidence>
<feature type="non-terminal residue" evidence="4">
    <location>
        <position position="594"/>
    </location>
</feature>
<dbReference type="GO" id="GO:0055087">
    <property type="term" value="C:Ski complex"/>
    <property type="evidence" value="ECO:0007669"/>
    <property type="project" value="InterPro"/>
</dbReference>
<keyword evidence="2 3" id="KW-0802">TPR repeat</keyword>
<comment type="caution">
    <text evidence="4">The sequence shown here is derived from an EMBL/GenBank/DDBJ whole genome shotgun (WGS) entry which is preliminary data.</text>
</comment>
<keyword evidence="5" id="KW-1185">Reference proteome</keyword>
<dbReference type="PROSITE" id="PS50005">
    <property type="entry name" value="TPR"/>
    <property type="match status" value="1"/>
</dbReference>
<evidence type="ECO:0000313" key="5">
    <source>
        <dbReference type="Proteomes" id="UP000747399"/>
    </source>
</evidence>
<dbReference type="InterPro" id="IPR011990">
    <property type="entry name" value="TPR-like_helical_dom_sf"/>
</dbReference>
<dbReference type="InterPro" id="IPR019734">
    <property type="entry name" value="TPR_rpt"/>
</dbReference>
<dbReference type="Pfam" id="PF14559">
    <property type="entry name" value="TPR_19"/>
    <property type="match status" value="1"/>
</dbReference>
<evidence type="ECO:0000313" key="4">
    <source>
        <dbReference type="EMBL" id="GIL65159.1"/>
    </source>
</evidence>
<dbReference type="SMART" id="SM00028">
    <property type="entry name" value="TPR"/>
    <property type="match status" value="3"/>
</dbReference>
<protein>
    <submittedName>
        <fullName evidence="4">Uncharacterized protein</fullName>
    </submittedName>
</protein>
<proteinExistence type="predicted"/>
<dbReference type="SUPFAM" id="SSF48452">
    <property type="entry name" value="TPR-like"/>
    <property type="match status" value="1"/>
</dbReference>
<dbReference type="GO" id="GO:0006401">
    <property type="term" value="P:RNA catabolic process"/>
    <property type="evidence" value="ECO:0007669"/>
    <property type="project" value="InterPro"/>
</dbReference>
<evidence type="ECO:0000256" key="2">
    <source>
        <dbReference type="ARBA" id="ARBA00022803"/>
    </source>
</evidence>
<dbReference type="EMBL" id="BNCO01000073">
    <property type="protein sequence ID" value="GIL65159.1"/>
    <property type="molecule type" value="Genomic_DNA"/>
</dbReference>
<keyword evidence="1" id="KW-0677">Repeat</keyword>